<evidence type="ECO:0000313" key="4">
    <source>
        <dbReference type="EMBL" id="KJA24988.1"/>
    </source>
</evidence>
<proteinExistence type="predicted"/>
<reference evidence="5" key="1">
    <citation type="submission" date="2014-04" db="EMBL/GenBank/DDBJ databases">
        <title>Evolutionary Origins and Diversification of the Mycorrhizal Mutualists.</title>
        <authorList>
            <consortium name="DOE Joint Genome Institute"/>
            <consortium name="Mycorrhizal Genomics Consortium"/>
            <person name="Kohler A."/>
            <person name="Kuo A."/>
            <person name="Nagy L.G."/>
            <person name="Floudas D."/>
            <person name="Copeland A."/>
            <person name="Barry K.W."/>
            <person name="Cichocki N."/>
            <person name="Veneault-Fourrey C."/>
            <person name="LaButti K."/>
            <person name="Lindquist E.A."/>
            <person name="Lipzen A."/>
            <person name="Lundell T."/>
            <person name="Morin E."/>
            <person name="Murat C."/>
            <person name="Riley R."/>
            <person name="Ohm R."/>
            <person name="Sun H."/>
            <person name="Tunlid A."/>
            <person name="Henrissat B."/>
            <person name="Grigoriev I.V."/>
            <person name="Hibbett D.S."/>
            <person name="Martin F."/>
        </authorList>
    </citation>
    <scope>NUCLEOTIDE SEQUENCE [LARGE SCALE GENOMIC DNA]</scope>
    <source>
        <strain evidence="5">FD-334 SS-4</strain>
    </source>
</reference>
<evidence type="ECO:0000256" key="1">
    <source>
        <dbReference type="ARBA" id="ARBA00022574"/>
    </source>
</evidence>
<organism evidence="4 5">
    <name type="scientific">Hypholoma sublateritium (strain FD-334 SS-4)</name>
    <dbReference type="NCBI Taxonomy" id="945553"/>
    <lineage>
        <taxon>Eukaryota</taxon>
        <taxon>Fungi</taxon>
        <taxon>Dikarya</taxon>
        <taxon>Basidiomycota</taxon>
        <taxon>Agaricomycotina</taxon>
        <taxon>Agaricomycetes</taxon>
        <taxon>Agaricomycetidae</taxon>
        <taxon>Agaricales</taxon>
        <taxon>Agaricineae</taxon>
        <taxon>Strophariaceae</taxon>
        <taxon>Hypholoma</taxon>
    </lineage>
</organism>
<dbReference type="Pfam" id="PF00400">
    <property type="entry name" value="WD40"/>
    <property type="match status" value="1"/>
</dbReference>
<protein>
    <submittedName>
        <fullName evidence="4">Uncharacterized protein</fullName>
    </submittedName>
</protein>
<dbReference type="PROSITE" id="PS50294">
    <property type="entry name" value="WD_REPEATS_REGION"/>
    <property type="match status" value="1"/>
</dbReference>
<keyword evidence="1 3" id="KW-0853">WD repeat</keyword>
<keyword evidence="2" id="KW-0677">Repeat</keyword>
<dbReference type="PANTHER" id="PTHR44019">
    <property type="entry name" value="WD REPEAT-CONTAINING PROTEIN 55"/>
    <property type="match status" value="1"/>
</dbReference>
<keyword evidence="5" id="KW-1185">Reference proteome</keyword>
<dbReference type="PANTHER" id="PTHR44019:SF8">
    <property type="entry name" value="POC1 CENTRIOLAR PROTEIN HOMOLOG"/>
    <property type="match status" value="1"/>
</dbReference>
<dbReference type="OMA" id="DICLWER"/>
<dbReference type="STRING" id="945553.A0A0D2MM27"/>
<dbReference type="AlphaFoldDB" id="A0A0D2MM27"/>
<dbReference type="PROSITE" id="PS50082">
    <property type="entry name" value="WD_REPEATS_2"/>
    <property type="match status" value="1"/>
</dbReference>
<gene>
    <name evidence="4" type="ORF">HYPSUDRAFT_53484</name>
</gene>
<sequence length="412" mass="45940">MFNLLKSLFRSPTKYYLVKRLKGSKGPVNALAFNRDVTLLASGGDDEIVRIWEIATGNVCQQLLDLTGRWGQITCLAFVYHDSSTTALLSECQWIFFGSGRGMFTLYHQMKDTKEFVQILNKQIFAAGDSVESFDYSPRTRQLAVTSHYGHLSLYNFFNGELYLVWSKAFPDYIPRAVRFQQGGINRVVVFGLETGRLTFLDTETALEINSKVFSSAIYLVDNMADGFDLYPPNRTSAIQKFKVATSRKYVKQAVFAEKGKLAVCGSDHGLAYIFDINLSCIPQRLNHGKGDELIQTVESASANGNHFIATGSSGGNFDICLWERFAGSQRRKTRVSGQPTVLTAANVIVLCILCFATLDKWLPPTVQVIRGLVPESEESMNLPWNTEFFGYSSPEQDADDKKALGVPLASR</sequence>
<name>A0A0D2MM27_HYPSF</name>
<dbReference type="Gene3D" id="2.130.10.10">
    <property type="entry name" value="YVTN repeat-like/Quinoprotein amine dehydrogenase"/>
    <property type="match status" value="2"/>
</dbReference>
<accession>A0A0D2MM27</accession>
<evidence type="ECO:0000256" key="2">
    <source>
        <dbReference type="ARBA" id="ARBA00022737"/>
    </source>
</evidence>
<dbReference type="SUPFAM" id="SSF50978">
    <property type="entry name" value="WD40 repeat-like"/>
    <property type="match status" value="1"/>
</dbReference>
<dbReference type="InterPro" id="IPR015943">
    <property type="entry name" value="WD40/YVTN_repeat-like_dom_sf"/>
</dbReference>
<dbReference type="InterPro" id="IPR050505">
    <property type="entry name" value="WDR55/POC1"/>
</dbReference>
<dbReference type="InterPro" id="IPR001680">
    <property type="entry name" value="WD40_rpt"/>
</dbReference>
<dbReference type="OrthoDB" id="3238562at2759"/>
<dbReference type="Proteomes" id="UP000054270">
    <property type="component" value="Unassembled WGS sequence"/>
</dbReference>
<evidence type="ECO:0000256" key="3">
    <source>
        <dbReference type="PROSITE-ProRule" id="PRU00221"/>
    </source>
</evidence>
<dbReference type="PROSITE" id="PS00678">
    <property type="entry name" value="WD_REPEATS_1"/>
    <property type="match status" value="1"/>
</dbReference>
<feature type="repeat" description="WD" evidence="3">
    <location>
        <begin position="21"/>
        <end position="62"/>
    </location>
</feature>
<dbReference type="EMBL" id="KN817534">
    <property type="protein sequence ID" value="KJA24988.1"/>
    <property type="molecule type" value="Genomic_DNA"/>
</dbReference>
<dbReference type="InterPro" id="IPR036322">
    <property type="entry name" value="WD40_repeat_dom_sf"/>
</dbReference>
<dbReference type="SMART" id="SM00320">
    <property type="entry name" value="WD40"/>
    <property type="match status" value="4"/>
</dbReference>
<evidence type="ECO:0000313" key="5">
    <source>
        <dbReference type="Proteomes" id="UP000054270"/>
    </source>
</evidence>
<dbReference type="InterPro" id="IPR019775">
    <property type="entry name" value="WD40_repeat_CS"/>
</dbReference>